<keyword evidence="7" id="KW-0539">Nucleus</keyword>
<evidence type="ECO:0000259" key="10">
    <source>
        <dbReference type="SMART" id="SM01030"/>
    </source>
</evidence>
<proteinExistence type="inferred from homology"/>
<feature type="compositionally biased region" description="Low complexity" evidence="8">
    <location>
        <begin position="28"/>
        <end position="39"/>
    </location>
</feature>
<dbReference type="SMART" id="SM01031">
    <property type="entry name" value="BHD_2"/>
    <property type="match status" value="1"/>
</dbReference>
<protein>
    <submittedName>
        <fullName evidence="13">Xeroderma pigmentosum, complementation group C</fullName>
    </submittedName>
</protein>
<keyword evidence="4" id="KW-0227">DNA damage</keyword>
<dbReference type="InterPro" id="IPR038765">
    <property type="entry name" value="Papain-like_cys_pep_sf"/>
</dbReference>
<evidence type="ECO:0000256" key="6">
    <source>
        <dbReference type="ARBA" id="ARBA00023204"/>
    </source>
</evidence>
<reference evidence="13" key="2">
    <citation type="submission" date="2025-09" db="UniProtKB">
        <authorList>
            <consortium name="Ensembl"/>
        </authorList>
    </citation>
    <scope>IDENTIFICATION</scope>
</reference>
<keyword evidence="9" id="KW-0732">Signal</keyword>
<dbReference type="Gene3D" id="2.20.20.110">
    <property type="entry name" value="Rad4, beta-hairpin domain BHD1"/>
    <property type="match status" value="1"/>
</dbReference>
<organism evidence="13">
    <name type="scientific">Petromyzon marinus</name>
    <name type="common">Sea lamprey</name>
    <dbReference type="NCBI Taxonomy" id="7757"/>
    <lineage>
        <taxon>Eukaryota</taxon>
        <taxon>Metazoa</taxon>
        <taxon>Chordata</taxon>
        <taxon>Craniata</taxon>
        <taxon>Vertebrata</taxon>
        <taxon>Cyclostomata</taxon>
        <taxon>Hyperoartia</taxon>
        <taxon>Petromyzontiformes</taxon>
        <taxon>Petromyzontidae</taxon>
        <taxon>Petromyzon</taxon>
    </lineage>
</organism>
<dbReference type="InterPro" id="IPR018327">
    <property type="entry name" value="BHD_2"/>
</dbReference>
<evidence type="ECO:0000256" key="9">
    <source>
        <dbReference type="SAM" id="SignalP"/>
    </source>
</evidence>
<keyword evidence="6" id="KW-0234">DNA repair</keyword>
<feature type="region of interest" description="Disordered" evidence="8">
    <location>
        <begin position="567"/>
        <end position="642"/>
    </location>
</feature>
<dbReference type="Gene3D" id="3.30.70.2460">
    <property type="entry name" value="Rad4, beta-hairpin domain BHD3"/>
    <property type="match status" value="1"/>
</dbReference>
<dbReference type="InterPro" id="IPR018325">
    <property type="entry name" value="Rad4/PNGase_transGLS-fold"/>
</dbReference>
<feature type="chain" id="PRO_5004523011" evidence="9">
    <location>
        <begin position="21"/>
        <end position="642"/>
    </location>
</feature>
<feature type="compositionally biased region" description="Low complexity" evidence="8">
    <location>
        <begin position="577"/>
        <end position="590"/>
    </location>
</feature>
<evidence type="ECO:0000256" key="2">
    <source>
        <dbReference type="ARBA" id="ARBA00009525"/>
    </source>
</evidence>
<evidence type="ECO:0000256" key="4">
    <source>
        <dbReference type="ARBA" id="ARBA00022763"/>
    </source>
</evidence>
<feature type="region of interest" description="Disordered" evidence="8">
    <location>
        <begin position="129"/>
        <end position="238"/>
    </location>
</feature>
<dbReference type="InterPro" id="IPR018026">
    <property type="entry name" value="DNA_repair_Rad4-like"/>
</dbReference>
<reference evidence="13" key="1">
    <citation type="submission" date="2025-08" db="UniProtKB">
        <authorList>
            <consortium name="Ensembl"/>
        </authorList>
    </citation>
    <scope>IDENTIFICATION</scope>
</reference>
<feature type="region of interest" description="Disordered" evidence="8">
    <location>
        <begin position="28"/>
        <end position="112"/>
    </location>
</feature>
<dbReference type="SUPFAM" id="SSF54001">
    <property type="entry name" value="Cysteine proteinases"/>
    <property type="match status" value="1"/>
</dbReference>
<dbReference type="GO" id="GO:0003684">
    <property type="term" value="F:damaged DNA binding"/>
    <property type="evidence" value="ECO:0007669"/>
    <property type="project" value="InterPro"/>
</dbReference>
<comment type="similarity">
    <text evidence="2">Belongs to the XPC family.</text>
</comment>
<feature type="signal peptide" evidence="9">
    <location>
        <begin position="1"/>
        <end position="20"/>
    </location>
</feature>
<dbReference type="InterPro" id="IPR004583">
    <property type="entry name" value="DNA_repair_Rad4"/>
</dbReference>
<dbReference type="PANTHER" id="PTHR12135:SF0">
    <property type="entry name" value="DNA REPAIR PROTEIN COMPLEMENTING XP-C CELLS"/>
    <property type="match status" value="1"/>
</dbReference>
<feature type="domain" description="Rad4 beta-hairpin" evidence="10">
    <location>
        <begin position="332"/>
        <end position="384"/>
    </location>
</feature>
<dbReference type="Ensembl" id="ENSPMAT00000007445.1">
    <property type="protein sequence ID" value="ENSPMAP00000007413.1"/>
    <property type="gene ID" value="ENSPMAG00000006719.1"/>
</dbReference>
<dbReference type="InterPro" id="IPR018326">
    <property type="entry name" value="Rad4_beta-hairpin_dom1"/>
</dbReference>
<comment type="subcellular location">
    <subcellularLocation>
        <location evidence="1">Nucleus</location>
    </subcellularLocation>
</comment>
<evidence type="ECO:0000259" key="11">
    <source>
        <dbReference type="SMART" id="SM01031"/>
    </source>
</evidence>
<dbReference type="InterPro" id="IPR042488">
    <property type="entry name" value="Rad4_BHD3_sf"/>
</dbReference>
<feature type="domain" description="Rad4 beta-hairpin" evidence="12">
    <location>
        <begin position="453"/>
        <end position="525"/>
    </location>
</feature>
<evidence type="ECO:0000256" key="8">
    <source>
        <dbReference type="SAM" id="MobiDB-lite"/>
    </source>
</evidence>
<feature type="compositionally biased region" description="Basic and acidic residues" evidence="8">
    <location>
        <begin position="47"/>
        <end position="60"/>
    </location>
</feature>
<evidence type="ECO:0000256" key="3">
    <source>
        <dbReference type="ARBA" id="ARBA00022553"/>
    </source>
</evidence>
<dbReference type="Pfam" id="PF10403">
    <property type="entry name" value="BHD_1"/>
    <property type="match status" value="1"/>
</dbReference>
<sequence length="642" mass="71130">VQLFLVVVRALGITSRLVLSLQPLPLKSAAAEPKKSSSATSQSGDVSKAERFKEEGKGEKVEEEEDGEIRKCQGAGENEGKRRSPRVSAQQSSKPQADEGGDTRQCHRVRRWMVAPRVAAKIAWRYRVAASDSDGSGSDEDSEFSPNSGDSSDEVSDSDKGGGRRSGKSRKRPSSQQRGAAGKRPTGEKEPELGGDSDSDDFVATTTTGLGKHKRAKMQRKSPSHAEDRHGRAPVGAAAAGGRWVCVEVAGAQADRPEACVRRAARPLAYVVAFDDDGCMKDITRRYDPAWLTSTRRLRVDAEWWQAALFPFESPHTHREQQEDEQLEAGLLSRPMPSSVSEFKSHPLYALPRHLLKYEAIFPPGAAVLGTCRGEPVYARECVHTLHSCDTWLKQARVVRLGEVPYKMVKGQSNRSRKLRMADPESRDKPDLALFGLWQTEEYQPPVAVDGKVPRNDYGNVYLFRPSMLPVGCVHLHAPGLNRVARSIGVDCAPAVTGFDFHAGYSHPDGFVVCEEVKDTLLAAWERAQEEVEKKEREKRENRAFGNWKLLTRGLIRERLKLRYSANVRRLTPHEPGSTQTTQGEEGTSQAAKNPGVTPADDLAVAWPDFKERTRSSVKRNQGVGRRDRQGQNSHLFPFEKL</sequence>
<feature type="compositionally biased region" description="Basic residues" evidence="8">
    <location>
        <begin position="163"/>
        <end position="173"/>
    </location>
</feature>
<dbReference type="GO" id="GO:0006298">
    <property type="term" value="P:mismatch repair"/>
    <property type="evidence" value="ECO:0007669"/>
    <property type="project" value="TreeGrafter"/>
</dbReference>
<feature type="domain" description="Rad4 beta-hairpin" evidence="11">
    <location>
        <begin position="386"/>
        <end position="446"/>
    </location>
</feature>
<dbReference type="GO" id="GO:0071942">
    <property type="term" value="C:XPC complex"/>
    <property type="evidence" value="ECO:0007669"/>
    <property type="project" value="TreeGrafter"/>
</dbReference>
<dbReference type="SMART" id="SM01032">
    <property type="entry name" value="BHD_3"/>
    <property type="match status" value="1"/>
</dbReference>
<evidence type="ECO:0000256" key="7">
    <source>
        <dbReference type="ARBA" id="ARBA00023242"/>
    </source>
</evidence>
<dbReference type="InterPro" id="IPR036985">
    <property type="entry name" value="Transglutaminase-like_sf"/>
</dbReference>
<dbReference type="Pfam" id="PF03835">
    <property type="entry name" value="Rad4"/>
    <property type="match status" value="1"/>
</dbReference>
<dbReference type="Pfam" id="PF10404">
    <property type="entry name" value="BHD_2"/>
    <property type="match status" value="1"/>
</dbReference>
<dbReference type="GeneTree" id="ENSGT00390000005194"/>
<evidence type="ECO:0000313" key="13">
    <source>
        <dbReference type="Ensembl" id="ENSPMAP00000007413.1"/>
    </source>
</evidence>
<dbReference type="OMA" id="MEFEAYL"/>
<dbReference type="HOGENOM" id="CLU_009925_1_1_1"/>
<dbReference type="FunFam" id="3.30.70.2460:FF:000001">
    <property type="entry name" value="DNA repair protein Rad4 family"/>
    <property type="match status" value="1"/>
</dbReference>
<feature type="compositionally biased region" description="Basic residues" evidence="8">
    <location>
        <begin position="211"/>
        <end position="223"/>
    </location>
</feature>
<dbReference type="NCBIfam" id="TIGR00605">
    <property type="entry name" value="rad4"/>
    <property type="match status" value="1"/>
</dbReference>
<dbReference type="GO" id="GO:0006289">
    <property type="term" value="P:nucleotide-excision repair"/>
    <property type="evidence" value="ECO:0007669"/>
    <property type="project" value="InterPro"/>
</dbReference>
<dbReference type="AlphaFoldDB" id="S4RQC7"/>
<dbReference type="GO" id="GO:0000111">
    <property type="term" value="C:nucleotide-excision repair factor 2 complex"/>
    <property type="evidence" value="ECO:0007669"/>
    <property type="project" value="TreeGrafter"/>
</dbReference>
<dbReference type="FunFam" id="2.20.20.110:FF:000001">
    <property type="entry name" value="DNA repair protein complementing XP-C cells"/>
    <property type="match status" value="1"/>
</dbReference>
<keyword evidence="5" id="KW-0238">DNA-binding</keyword>
<dbReference type="Gene3D" id="3.90.260.10">
    <property type="entry name" value="Transglutaminase-like"/>
    <property type="match status" value="2"/>
</dbReference>
<evidence type="ECO:0000256" key="1">
    <source>
        <dbReference type="ARBA" id="ARBA00004123"/>
    </source>
</evidence>
<evidence type="ECO:0000256" key="5">
    <source>
        <dbReference type="ARBA" id="ARBA00023125"/>
    </source>
</evidence>
<dbReference type="Pfam" id="PF10405">
    <property type="entry name" value="BHD_3"/>
    <property type="match status" value="1"/>
</dbReference>
<accession>S4RQC7</accession>
<keyword evidence="3" id="KW-0597">Phosphoprotein</keyword>
<dbReference type="InterPro" id="IPR018328">
    <property type="entry name" value="Rad4_beta-hairpin_dom3"/>
</dbReference>
<dbReference type="GO" id="GO:0005737">
    <property type="term" value="C:cytoplasm"/>
    <property type="evidence" value="ECO:0007669"/>
    <property type="project" value="TreeGrafter"/>
</dbReference>
<name>S4RQC7_PETMA</name>
<dbReference type="GO" id="GO:0003697">
    <property type="term" value="F:single-stranded DNA binding"/>
    <property type="evidence" value="ECO:0007669"/>
    <property type="project" value="TreeGrafter"/>
</dbReference>
<dbReference type="STRING" id="7757.ENSPMAP00000007413"/>
<dbReference type="PANTHER" id="PTHR12135">
    <property type="entry name" value="DNA REPAIR PROTEIN XP-C / RAD4"/>
    <property type="match status" value="1"/>
</dbReference>
<evidence type="ECO:0000259" key="12">
    <source>
        <dbReference type="SMART" id="SM01032"/>
    </source>
</evidence>
<dbReference type="SMART" id="SM01030">
    <property type="entry name" value="BHD_1"/>
    <property type="match status" value="1"/>
</dbReference>